<keyword evidence="4" id="KW-1185">Reference proteome</keyword>
<dbReference type="InterPro" id="IPR045865">
    <property type="entry name" value="ACT-like_dom_sf"/>
</dbReference>
<evidence type="ECO:0000259" key="2">
    <source>
        <dbReference type="Pfam" id="PF21631"/>
    </source>
</evidence>
<dbReference type="EMBL" id="CP087164">
    <property type="protein sequence ID" value="UGS39322.1"/>
    <property type="molecule type" value="Genomic_DNA"/>
</dbReference>
<dbReference type="Pfam" id="PF21631">
    <property type="entry name" value="A9CJY8-like_N"/>
    <property type="match status" value="1"/>
</dbReference>
<evidence type="ECO:0000313" key="4">
    <source>
        <dbReference type="Proteomes" id="UP001162834"/>
    </source>
</evidence>
<gene>
    <name evidence="3" type="ORF">DSM104329_05758</name>
</gene>
<feature type="domain" description="A9CJY8-like N-terminal" evidence="2">
    <location>
        <begin position="14"/>
        <end position="59"/>
    </location>
</feature>
<protein>
    <submittedName>
        <fullName evidence="3">Uncharacterized protein</fullName>
    </submittedName>
</protein>
<organism evidence="3 4">
    <name type="scientific">Capillimicrobium parvum</name>
    <dbReference type="NCBI Taxonomy" id="2884022"/>
    <lineage>
        <taxon>Bacteria</taxon>
        <taxon>Bacillati</taxon>
        <taxon>Actinomycetota</taxon>
        <taxon>Thermoleophilia</taxon>
        <taxon>Solirubrobacterales</taxon>
        <taxon>Capillimicrobiaceae</taxon>
        <taxon>Capillimicrobium</taxon>
    </lineage>
</organism>
<dbReference type="Gene3D" id="3.30.2130.10">
    <property type="entry name" value="VC0802-like"/>
    <property type="match status" value="1"/>
</dbReference>
<dbReference type="PIRSF" id="PIRSF008459">
    <property type="entry name" value="UCP008459"/>
    <property type="match status" value="1"/>
</dbReference>
<accession>A0A9E6YA90</accession>
<sequence length="137" mass="14039">MPGGPTLTLDVVPGRFAVARLDASASVPDWALTGSGDLAGVVRRGPELSIVCAEQRVPAGVTAKRGYVALAVRGPLDFSLTGILAALAAPLAEAGIPIFAISTYDTDVLLVADTRLDDARRALEHAGHILAGVSRLS</sequence>
<dbReference type="AlphaFoldDB" id="A0A9E6YA90"/>
<dbReference type="InterPro" id="IPR049447">
    <property type="entry name" value="A9CJY8-like_N"/>
</dbReference>
<reference evidence="3" key="1">
    <citation type="journal article" date="2022" name="Int. J. Syst. Evol. Microbiol.">
        <title>Pseudomonas aegrilactucae sp. nov. and Pseudomonas morbosilactucae sp. nov., pathogens causing bacterial rot of lettuce in Japan.</title>
        <authorList>
            <person name="Sawada H."/>
            <person name="Fujikawa T."/>
            <person name="Satou M."/>
        </authorList>
    </citation>
    <scope>NUCLEOTIDE SEQUENCE</scope>
    <source>
        <strain evidence="3">0166_1</strain>
    </source>
</reference>
<dbReference type="Pfam" id="PF13840">
    <property type="entry name" value="ACT_7"/>
    <property type="match status" value="1"/>
</dbReference>
<evidence type="ECO:0000313" key="3">
    <source>
        <dbReference type="EMBL" id="UGS39322.1"/>
    </source>
</evidence>
<name>A0A9E6YA90_9ACTN</name>
<proteinExistence type="predicted"/>
<evidence type="ECO:0000259" key="1">
    <source>
        <dbReference type="Pfam" id="PF13840"/>
    </source>
</evidence>
<dbReference type="InterPro" id="IPR027795">
    <property type="entry name" value="CASTOR_ACT_dom"/>
</dbReference>
<feature type="domain" description="CASTOR ACT" evidence="1">
    <location>
        <begin position="64"/>
        <end position="124"/>
    </location>
</feature>
<dbReference type="SUPFAM" id="SSF55021">
    <property type="entry name" value="ACT-like"/>
    <property type="match status" value="2"/>
</dbReference>
<dbReference type="KEGG" id="sbae:DSM104329_05758"/>
<dbReference type="PANTHER" id="PTHR31131">
    <property type="entry name" value="CHROMOSOME 1, WHOLE GENOME SHOTGUN SEQUENCE"/>
    <property type="match status" value="1"/>
</dbReference>
<dbReference type="InterPro" id="IPR051719">
    <property type="entry name" value="CASTOR_mTORC1"/>
</dbReference>
<dbReference type="Proteomes" id="UP001162834">
    <property type="component" value="Chromosome"/>
</dbReference>
<dbReference type="PANTHER" id="PTHR31131:SF6">
    <property type="entry name" value="CASTOR ACT DOMAIN-CONTAINING PROTEIN"/>
    <property type="match status" value="1"/>
</dbReference>
<dbReference type="InterPro" id="IPR016540">
    <property type="entry name" value="UCP008459"/>
</dbReference>